<dbReference type="SUPFAM" id="SSF56235">
    <property type="entry name" value="N-terminal nucleophile aminohydrolases (Ntn hydrolases)"/>
    <property type="match status" value="1"/>
</dbReference>
<protein>
    <recommendedName>
        <fullName evidence="12">Guanine nucleotide-binding protein G(s) subunit alpha</fullName>
    </recommendedName>
    <alternativeName>
        <fullName evidence="12">Adenylate cyclase-stimulating G alpha protein</fullName>
    </alternativeName>
</protein>
<evidence type="ECO:0000256" key="1">
    <source>
        <dbReference type="ARBA" id="ARBA00001031"/>
    </source>
</evidence>
<dbReference type="GO" id="GO:0005525">
    <property type="term" value="F:GTP binding"/>
    <property type="evidence" value="ECO:0007669"/>
    <property type="project" value="UniProtKB-UniRule"/>
</dbReference>
<evidence type="ECO:0000256" key="13">
    <source>
        <dbReference type="SAM" id="MobiDB-lite"/>
    </source>
</evidence>
<keyword evidence="9 12" id="KW-0807">Transducer</keyword>
<keyword evidence="5 10" id="KW-0547">Nucleotide-binding</keyword>
<evidence type="ECO:0000313" key="15">
    <source>
        <dbReference type="EMBL" id="KAK1337613.1"/>
    </source>
</evidence>
<dbReference type="GO" id="GO:0006047">
    <property type="term" value="P:UDP-N-acetylglucosamine metabolic process"/>
    <property type="evidence" value="ECO:0007669"/>
    <property type="project" value="TreeGrafter"/>
</dbReference>
<evidence type="ECO:0000256" key="6">
    <source>
        <dbReference type="ARBA" id="ARBA00022842"/>
    </source>
</evidence>
<feature type="compositionally biased region" description="Basic and acidic residues" evidence="13">
    <location>
        <begin position="637"/>
        <end position="655"/>
    </location>
</feature>
<dbReference type="EMBL" id="JAULJE010000011">
    <property type="protein sequence ID" value="KAK1337613.1"/>
    <property type="molecule type" value="Genomic_DNA"/>
</dbReference>
<evidence type="ECO:0000259" key="14">
    <source>
        <dbReference type="PROSITE" id="PS51278"/>
    </source>
</evidence>
<evidence type="ECO:0000313" key="16">
    <source>
        <dbReference type="Proteomes" id="UP001177744"/>
    </source>
</evidence>
<feature type="compositionally biased region" description="Pro residues" evidence="13">
    <location>
        <begin position="590"/>
        <end position="603"/>
    </location>
</feature>
<keyword evidence="12" id="KW-0472">Membrane</keyword>
<comment type="subunit">
    <text evidence="12">G proteins are composed of 3 units; alpha, beta and gamma. The alpha chain contains the guanine nucleotide binding site.</text>
</comment>
<comment type="subcellular location">
    <subcellularLocation>
        <location evidence="12">Cell membrane</location>
    </subcellularLocation>
</comment>
<evidence type="ECO:0000256" key="3">
    <source>
        <dbReference type="ARBA" id="ARBA00022679"/>
    </source>
</evidence>
<dbReference type="GO" id="GO:0007186">
    <property type="term" value="P:G protein-coupled receptor signaling pathway"/>
    <property type="evidence" value="ECO:0007669"/>
    <property type="project" value="InterPro"/>
</dbReference>
<evidence type="ECO:0000256" key="8">
    <source>
        <dbReference type="ARBA" id="ARBA00023134"/>
    </source>
</evidence>
<feature type="region of interest" description="Disordered" evidence="13">
    <location>
        <begin position="584"/>
        <end position="669"/>
    </location>
</feature>
<dbReference type="GO" id="GO:0031683">
    <property type="term" value="F:G-protein beta/gamma-subunit complex binding"/>
    <property type="evidence" value="ECO:0007669"/>
    <property type="project" value="UniProtKB-UniRule"/>
</dbReference>
<feature type="binding site" evidence="10">
    <location>
        <begin position="98"/>
        <end position="103"/>
    </location>
    <ligand>
        <name>GTP</name>
        <dbReference type="ChEBI" id="CHEBI:37565"/>
    </ligand>
</feature>
<dbReference type="InterPro" id="IPR017932">
    <property type="entry name" value="GATase_2_dom"/>
</dbReference>
<keyword evidence="3" id="KW-0808">Transferase</keyword>
<sequence length="669" mass="74123">MGCLGNSKTTEDQGVDEKERREANKKIEKQLQKERLAYKATHRLLLLGKAGRRGGARPGAHSPRLRPARPAGQPGAGLNLKMPASGQDNCLVWVGAGESGKSTIVKQMRILHVNGFNPEEKKQKILDIRKNVKDAIVTIISAMSTIIPPVPLANPENQFRSDYIKSIAPITDFEYSQQNLLNKNLWKVLQKVPEEGGIEIIEMVVEGCSRGRAARGQSAALSFQAAALSGQLVPLEMGMISGSSESFSAVGSVCYSQVRLRFNITWEAVRARALSRPRRLDSGVLGEALRNPPVLKAPSGFCAPSGRRPDVSSGEGRCLLLEQKSKIVPPAYLNHHGPHTRGEILEALIKGLRRLEYRYDSASVGADEGSDKDWEVNACKIQLIKKKGKATALGEEVHKQAIDLDIEFDVHLGIAHTRWAAHGEPSPFNGHPQRFGKNNELLVIRNGIITDYKDLKTFLESKGCDFEAETDTKTVANLLKYVYDNREEEIPVLLTWWRELSNNWKVLLHLYLKVLIFLAKQLAQDEIALCWLVYQGPPFTIILGTDAVPSKQWPVLCYNLPSKQHICKKSCRVQVAPQRQGALGGFVEKAPPPVPPPRGPHLPAPSSDVIGCAAQQKQERASARPPTPRSRPTMSNMEKHLFNLKFAAKETEQKCQKMRQRGKGRKGQN</sequence>
<evidence type="ECO:0000256" key="10">
    <source>
        <dbReference type="PIRSR" id="PIRSR601019-1"/>
    </source>
</evidence>
<comment type="catalytic activity">
    <reaction evidence="1">
        <text>D-fructose 6-phosphate + L-glutamine = D-glucosamine 6-phosphate + L-glutamate</text>
        <dbReference type="Rhea" id="RHEA:13237"/>
        <dbReference type="ChEBI" id="CHEBI:29985"/>
        <dbReference type="ChEBI" id="CHEBI:58359"/>
        <dbReference type="ChEBI" id="CHEBI:58725"/>
        <dbReference type="ChEBI" id="CHEBI:61527"/>
        <dbReference type="EC" id="2.6.1.16"/>
    </reaction>
</comment>
<dbReference type="InterPro" id="IPR027417">
    <property type="entry name" value="P-loop_NTPase"/>
</dbReference>
<feature type="binding site" evidence="11">
    <location>
        <position position="102"/>
    </location>
    <ligand>
        <name>Mg(2+)</name>
        <dbReference type="ChEBI" id="CHEBI:18420"/>
    </ligand>
</feature>
<dbReference type="GO" id="GO:0003924">
    <property type="term" value="F:GTPase activity"/>
    <property type="evidence" value="ECO:0007669"/>
    <property type="project" value="UniProtKB-UniRule"/>
</dbReference>
<feature type="domain" description="Glutamine amidotransferase type-2" evidence="14">
    <location>
        <begin position="318"/>
        <end position="669"/>
    </location>
</feature>
<comment type="function">
    <text evidence="12">Guanine nucleotide-binding proteins (G proteins) function as transducers in numerous signaling pathways controlled by G protein-coupled receptors (GPCRs).</text>
</comment>
<keyword evidence="16" id="KW-1185">Reference proteome</keyword>
<dbReference type="InterPro" id="IPR029055">
    <property type="entry name" value="Ntn_hydrolases_N"/>
</dbReference>
<accession>A0AA40HUN0</accession>
<dbReference type="Pfam" id="PF13522">
    <property type="entry name" value="GATase_6"/>
    <property type="match status" value="1"/>
</dbReference>
<dbReference type="SMART" id="SM00275">
    <property type="entry name" value="G_alpha"/>
    <property type="match status" value="1"/>
</dbReference>
<dbReference type="InterPro" id="IPR001019">
    <property type="entry name" value="Gprotein_alpha_su"/>
</dbReference>
<gene>
    <name evidence="15" type="ORF">QTO34_002246</name>
</gene>
<evidence type="ECO:0000256" key="9">
    <source>
        <dbReference type="ARBA" id="ARBA00023224"/>
    </source>
</evidence>
<dbReference type="GO" id="GO:0006002">
    <property type="term" value="P:fructose 6-phosphate metabolic process"/>
    <property type="evidence" value="ECO:0007669"/>
    <property type="project" value="TreeGrafter"/>
</dbReference>
<dbReference type="GO" id="GO:0006487">
    <property type="term" value="P:protein N-linked glycosylation"/>
    <property type="evidence" value="ECO:0007669"/>
    <property type="project" value="TreeGrafter"/>
</dbReference>
<dbReference type="SUPFAM" id="SSF47895">
    <property type="entry name" value="Transducin (alpha subunit), insertion domain"/>
    <property type="match status" value="1"/>
</dbReference>
<dbReference type="GO" id="GO:0046872">
    <property type="term" value="F:metal ion binding"/>
    <property type="evidence" value="ECO:0007669"/>
    <property type="project" value="UniProtKB-UniRule"/>
</dbReference>
<evidence type="ECO:0000256" key="2">
    <source>
        <dbReference type="ARBA" id="ARBA00007172"/>
    </source>
</evidence>
<dbReference type="PRINTS" id="PR00443">
    <property type="entry name" value="GPROTEINAS"/>
</dbReference>
<keyword evidence="6 11" id="KW-0460">Magnesium</keyword>
<dbReference type="Gene3D" id="3.60.20.10">
    <property type="entry name" value="Glutamine Phosphoribosylpyrophosphate, subunit 1, domain 1"/>
    <property type="match status" value="1"/>
</dbReference>
<keyword evidence="12" id="KW-1003">Cell membrane</keyword>
<comment type="caution">
    <text evidence="15">The sequence shown here is derived from an EMBL/GenBank/DDBJ whole genome shotgun (WGS) entry which is preliminary data.</text>
</comment>
<keyword evidence="4 11" id="KW-0479">Metal-binding</keyword>
<dbReference type="GO" id="GO:0004360">
    <property type="term" value="F:glutamine-fructose-6-phosphate transaminase (isomerizing) activity"/>
    <property type="evidence" value="ECO:0007669"/>
    <property type="project" value="UniProtKB-EC"/>
</dbReference>
<dbReference type="PANTHER" id="PTHR10937:SF12">
    <property type="entry name" value="GLUTAMINE--FRUCTOSE-6-PHOSPHATE AMINOTRANSFERASE [ISOMERIZING] 1"/>
    <property type="match status" value="1"/>
</dbReference>
<dbReference type="PANTHER" id="PTHR10937">
    <property type="entry name" value="GLUCOSAMINE--FRUCTOSE-6-PHOSPHATE AMINOTRANSFERASE, ISOMERIZING"/>
    <property type="match status" value="1"/>
</dbReference>
<feature type="compositionally biased region" description="Basic residues" evidence="13">
    <location>
        <begin position="656"/>
        <end position="669"/>
    </location>
</feature>
<proteinExistence type="inferred from homology"/>
<evidence type="ECO:0000256" key="12">
    <source>
        <dbReference type="RuleBase" id="RU369121"/>
    </source>
</evidence>
<dbReference type="PROSITE" id="PS51278">
    <property type="entry name" value="GATASE_TYPE_2"/>
    <property type="match status" value="1"/>
</dbReference>
<dbReference type="InterPro" id="IPR000367">
    <property type="entry name" value="Gprotein_alpha_S"/>
</dbReference>
<keyword evidence="8 10" id="KW-0342">GTP-binding</keyword>
<dbReference type="AlphaFoldDB" id="A0AA40HUN0"/>
<reference evidence="15" key="1">
    <citation type="submission" date="2023-06" db="EMBL/GenBank/DDBJ databases">
        <title>Reference genome for the Northern bat (Eptesicus nilssonii), a most northern bat species.</title>
        <authorList>
            <person name="Laine V.N."/>
            <person name="Pulliainen A.T."/>
            <person name="Lilley T.M."/>
        </authorList>
    </citation>
    <scope>NUCLEOTIDE SEQUENCE</scope>
    <source>
        <strain evidence="15">BLF_Eptnil</strain>
        <tissue evidence="15">Kidney</tissue>
    </source>
</reference>
<evidence type="ECO:0000256" key="5">
    <source>
        <dbReference type="ARBA" id="ARBA00022741"/>
    </source>
</evidence>
<organism evidence="15 16">
    <name type="scientific">Cnephaeus nilssonii</name>
    <name type="common">Northern bat</name>
    <name type="synonym">Eptesicus nilssonii</name>
    <dbReference type="NCBI Taxonomy" id="3371016"/>
    <lineage>
        <taxon>Eukaryota</taxon>
        <taxon>Metazoa</taxon>
        <taxon>Chordata</taxon>
        <taxon>Craniata</taxon>
        <taxon>Vertebrata</taxon>
        <taxon>Euteleostomi</taxon>
        <taxon>Mammalia</taxon>
        <taxon>Eutheria</taxon>
        <taxon>Laurasiatheria</taxon>
        <taxon>Chiroptera</taxon>
        <taxon>Yangochiroptera</taxon>
        <taxon>Vespertilionidae</taxon>
        <taxon>Cnephaeus</taxon>
    </lineage>
</organism>
<feature type="compositionally biased region" description="Basic and acidic residues" evidence="13">
    <location>
        <begin position="9"/>
        <end position="24"/>
    </location>
</feature>
<dbReference type="Pfam" id="PF00503">
    <property type="entry name" value="G-alpha"/>
    <property type="match status" value="1"/>
</dbReference>
<comment type="similarity">
    <text evidence="2 12">Belongs to the G-alpha family. G(s) subfamily.</text>
</comment>
<name>A0AA40HUN0_CNENI</name>
<keyword evidence="7" id="KW-0315">Glutamine amidotransferase</keyword>
<dbReference type="GO" id="GO:0005834">
    <property type="term" value="C:heterotrimeric G-protein complex"/>
    <property type="evidence" value="ECO:0007669"/>
    <property type="project" value="UniProtKB-UniRule"/>
</dbReference>
<dbReference type="InterPro" id="IPR011025">
    <property type="entry name" value="GproteinA_insert"/>
</dbReference>
<evidence type="ECO:0000256" key="7">
    <source>
        <dbReference type="ARBA" id="ARBA00022962"/>
    </source>
</evidence>
<feature type="region of interest" description="Disordered" evidence="13">
    <location>
        <begin position="48"/>
        <end position="78"/>
    </location>
</feature>
<feature type="region of interest" description="Disordered" evidence="13">
    <location>
        <begin position="1"/>
        <end position="24"/>
    </location>
</feature>
<evidence type="ECO:0000256" key="4">
    <source>
        <dbReference type="ARBA" id="ARBA00022723"/>
    </source>
</evidence>
<evidence type="ECO:0000256" key="11">
    <source>
        <dbReference type="PIRSR" id="PIRSR601019-2"/>
    </source>
</evidence>
<dbReference type="Gene3D" id="3.40.50.300">
    <property type="entry name" value="P-loop containing nucleotide triphosphate hydrolases"/>
    <property type="match status" value="1"/>
</dbReference>
<dbReference type="Proteomes" id="UP001177744">
    <property type="component" value="Unassembled WGS sequence"/>
</dbReference>